<sequence length="164" mass="18618">MKFLFIMEEVIPIAMIFRESDTIEKDELPISKGADWYLNLLATPNRIFGENVLVAAHMSDKWPETSEKVLVLKFEDRVSHIYQATFPTFGGSIGMRPLRSVEPYWYEQIKENFLFPPAGVFANPPSATKGALFPKPRPLRGVTSARKEILFLSSEEYVGSSQES</sequence>
<keyword evidence="2" id="KW-1185">Reference proteome</keyword>
<evidence type="ECO:0000313" key="2">
    <source>
        <dbReference type="Proteomes" id="UP000215914"/>
    </source>
</evidence>
<proteinExistence type="predicted"/>
<protein>
    <submittedName>
        <fullName evidence="1">Uncharacterized protein</fullName>
    </submittedName>
</protein>
<dbReference type="Gramene" id="mRNA:HanXRQr2_Chr14g0656711">
    <property type="protein sequence ID" value="mRNA:HanXRQr2_Chr14g0656711"/>
    <property type="gene ID" value="HanXRQr2_Chr14g0656711"/>
</dbReference>
<dbReference type="EMBL" id="MNCJ02000329">
    <property type="protein sequence ID" value="KAF5770189.1"/>
    <property type="molecule type" value="Genomic_DNA"/>
</dbReference>
<dbReference type="Proteomes" id="UP000215914">
    <property type="component" value="Unassembled WGS sequence"/>
</dbReference>
<gene>
    <name evidence="1" type="ORF">HanXRQr2_Chr14g0656711</name>
</gene>
<dbReference type="AlphaFoldDB" id="A0A9K3EBP0"/>
<accession>A0A9K3EBP0</accession>
<organism evidence="1 2">
    <name type="scientific">Helianthus annuus</name>
    <name type="common">Common sunflower</name>
    <dbReference type="NCBI Taxonomy" id="4232"/>
    <lineage>
        <taxon>Eukaryota</taxon>
        <taxon>Viridiplantae</taxon>
        <taxon>Streptophyta</taxon>
        <taxon>Embryophyta</taxon>
        <taxon>Tracheophyta</taxon>
        <taxon>Spermatophyta</taxon>
        <taxon>Magnoliopsida</taxon>
        <taxon>eudicotyledons</taxon>
        <taxon>Gunneridae</taxon>
        <taxon>Pentapetalae</taxon>
        <taxon>asterids</taxon>
        <taxon>campanulids</taxon>
        <taxon>Asterales</taxon>
        <taxon>Asteraceae</taxon>
        <taxon>Asteroideae</taxon>
        <taxon>Heliantheae alliance</taxon>
        <taxon>Heliantheae</taxon>
        <taxon>Helianthus</taxon>
    </lineage>
</organism>
<reference evidence="1" key="2">
    <citation type="submission" date="2020-06" db="EMBL/GenBank/DDBJ databases">
        <title>Helianthus annuus Genome sequencing and assembly Release 2.</title>
        <authorList>
            <person name="Gouzy J."/>
            <person name="Langlade N."/>
            <person name="Munos S."/>
        </authorList>
    </citation>
    <scope>NUCLEOTIDE SEQUENCE</scope>
    <source>
        <tissue evidence="1">Leaves</tissue>
    </source>
</reference>
<reference evidence="1" key="1">
    <citation type="journal article" date="2017" name="Nature">
        <title>The sunflower genome provides insights into oil metabolism, flowering and Asterid evolution.</title>
        <authorList>
            <person name="Badouin H."/>
            <person name="Gouzy J."/>
            <person name="Grassa C.J."/>
            <person name="Murat F."/>
            <person name="Staton S.E."/>
            <person name="Cottret L."/>
            <person name="Lelandais-Briere C."/>
            <person name="Owens G.L."/>
            <person name="Carrere S."/>
            <person name="Mayjonade B."/>
            <person name="Legrand L."/>
            <person name="Gill N."/>
            <person name="Kane N.C."/>
            <person name="Bowers J.E."/>
            <person name="Hubner S."/>
            <person name="Bellec A."/>
            <person name="Berard A."/>
            <person name="Berges H."/>
            <person name="Blanchet N."/>
            <person name="Boniface M.C."/>
            <person name="Brunel D."/>
            <person name="Catrice O."/>
            <person name="Chaidir N."/>
            <person name="Claudel C."/>
            <person name="Donnadieu C."/>
            <person name="Faraut T."/>
            <person name="Fievet G."/>
            <person name="Helmstetter N."/>
            <person name="King M."/>
            <person name="Knapp S.J."/>
            <person name="Lai Z."/>
            <person name="Le Paslier M.C."/>
            <person name="Lippi Y."/>
            <person name="Lorenzon L."/>
            <person name="Mandel J.R."/>
            <person name="Marage G."/>
            <person name="Marchand G."/>
            <person name="Marquand E."/>
            <person name="Bret-Mestries E."/>
            <person name="Morien E."/>
            <person name="Nambeesan S."/>
            <person name="Nguyen T."/>
            <person name="Pegot-Espagnet P."/>
            <person name="Pouilly N."/>
            <person name="Raftis F."/>
            <person name="Sallet E."/>
            <person name="Schiex T."/>
            <person name="Thomas J."/>
            <person name="Vandecasteele C."/>
            <person name="Vares D."/>
            <person name="Vear F."/>
            <person name="Vautrin S."/>
            <person name="Crespi M."/>
            <person name="Mangin B."/>
            <person name="Burke J.M."/>
            <person name="Salse J."/>
            <person name="Munos S."/>
            <person name="Vincourt P."/>
            <person name="Rieseberg L.H."/>
            <person name="Langlade N.B."/>
        </authorList>
    </citation>
    <scope>NUCLEOTIDE SEQUENCE</scope>
    <source>
        <tissue evidence="1">Leaves</tissue>
    </source>
</reference>
<name>A0A9K3EBP0_HELAN</name>
<comment type="caution">
    <text evidence="1">The sequence shown here is derived from an EMBL/GenBank/DDBJ whole genome shotgun (WGS) entry which is preliminary data.</text>
</comment>
<evidence type="ECO:0000313" key="1">
    <source>
        <dbReference type="EMBL" id="KAF5770189.1"/>
    </source>
</evidence>